<dbReference type="PANTHER" id="PTHR43065:SF10">
    <property type="entry name" value="PEROXIDE STRESS-ACTIVATED HISTIDINE KINASE MAK3"/>
    <property type="match status" value="1"/>
</dbReference>
<dbReference type="Gene3D" id="3.30.450.20">
    <property type="entry name" value="PAS domain"/>
    <property type="match status" value="4"/>
</dbReference>
<evidence type="ECO:0000256" key="4">
    <source>
        <dbReference type="ARBA" id="ARBA00022679"/>
    </source>
</evidence>
<keyword evidence="5" id="KW-0547">Nucleotide-binding</keyword>
<accession>A0AA48GYH8</accession>
<dbReference type="Pfam" id="PF00512">
    <property type="entry name" value="HisKA"/>
    <property type="match status" value="1"/>
</dbReference>
<dbReference type="SMART" id="SM00388">
    <property type="entry name" value="HisKA"/>
    <property type="match status" value="1"/>
</dbReference>
<dbReference type="CDD" id="cd00082">
    <property type="entry name" value="HisKA"/>
    <property type="match status" value="1"/>
</dbReference>
<dbReference type="InterPro" id="IPR000014">
    <property type="entry name" value="PAS"/>
</dbReference>
<evidence type="ECO:0000313" key="14">
    <source>
        <dbReference type="Proteomes" id="UP001228113"/>
    </source>
</evidence>
<dbReference type="Proteomes" id="UP001228113">
    <property type="component" value="Chromosome"/>
</dbReference>
<dbReference type="InterPro" id="IPR000700">
    <property type="entry name" value="PAS-assoc_C"/>
</dbReference>
<dbReference type="GO" id="GO:0000155">
    <property type="term" value="F:phosphorelay sensor kinase activity"/>
    <property type="evidence" value="ECO:0007669"/>
    <property type="project" value="InterPro"/>
</dbReference>
<dbReference type="EC" id="2.7.13.3" evidence="2"/>
<dbReference type="InterPro" id="IPR036890">
    <property type="entry name" value="HATPase_C_sf"/>
</dbReference>
<proteinExistence type="predicted"/>
<dbReference type="InterPro" id="IPR013656">
    <property type="entry name" value="PAS_4"/>
</dbReference>
<sequence>MAPFRKQALEGAPRDPRREATGFLRLDGTPHLVFWETDATGAPAPPVWLDEVWGPDREPCRAAWEEALAARLPLAIRFRAGLDGDRTWLCRAVPQRGQDGRFLGFRGYAEDVTEAARKEARQADSLHLAVDTVDESPLPITVVSMVTQKILYANPPAIALLGLQLDSLEGETAGTVYEDPACLEAFVAGLQATGKVDRLECRMRSLSGRTFWGSLSGRTTTLRGEWVRIVTTQDITEEKAIRDRLSESEHRFRLMFESHTAIMLLIRPRDGQILAANPAASAFYGYPLDELKRMVISDINLLSKEFVLDELARATTSRHNRFVFPHRLASGLIRTVSVESVPIHVRGEDALFSIVHDITERQLALEALRRSEWALREAQELARLGHFCVDLGTGKVETSVTLNRLLGLEEAPPRVIGQLREILHSEAFDRWLRAGMEADPRFQEEMAIGGGGMGPGLWVHVRVQREPGPPCTRGTLMGTIQDVTQRRRQELMGVAMEAQIAKGKMAAYVAHEINGPLAGIQNAFLLVEAAIPADHPDRRFADLIKVEIGRISTIVKVLYELNRPVDYTPVDTEVAGMLRDVQTLLATRARARKAELCLDLPDPALRAVVHVNPIRQVLYNLVQNAIDASPQGGRITCGARIEGDTLCLDVTDEGAGVPEAWRERILEPGFTTKKGGAESGLGLGLSISRRLLEVMGGNLSHANGDGGGCTFHARIPLSHGSGPGALLKPETPP</sequence>
<keyword evidence="4" id="KW-0808">Transferase</keyword>
<evidence type="ECO:0000256" key="5">
    <source>
        <dbReference type="ARBA" id="ARBA00022741"/>
    </source>
</evidence>
<dbReference type="PRINTS" id="PR00344">
    <property type="entry name" value="BCTRLSENSOR"/>
</dbReference>
<dbReference type="SMART" id="SM00387">
    <property type="entry name" value="HATPase_c"/>
    <property type="match status" value="1"/>
</dbReference>
<feature type="domain" description="PAC" evidence="12">
    <location>
        <begin position="72"/>
        <end position="124"/>
    </location>
</feature>
<dbReference type="CDD" id="cd00130">
    <property type="entry name" value="PAS"/>
    <property type="match status" value="2"/>
</dbReference>
<dbReference type="GO" id="GO:0005524">
    <property type="term" value="F:ATP binding"/>
    <property type="evidence" value="ECO:0007669"/>
    <property type="project" value="UniProtKB-KW"/>
</dbReference>
<dbReference type="Gene3D" id="3.30.565.10">
    <property type="entry name" value="Histidine kinase-like ATPase, C-terminal domain"/>
    <property type="match status" value="1"/>
</dbReference>
<evidence type="ECO:0000259" key="10">
    <source>
        <dbReference type="PROSITE" id="PS50109"/>
    </source>
</evidence>
<comment type="catalytic activity">
    <reaction evidence="1">
        <text>ATP + protein L-histidine = ADP + protein N-phospho-L-histidine.</text>
        <dbReference type="EC" id="2.7.13.3"/>
    </reaction>
</comment>
<dbReference type="InterPro" id="IPR005467">
    <property type="entry name" value="His_kinase_dom"/>
</dbReference>
<evidence type="ECO:0000259" key="11">
    <source>
        <dbReference type="PROSITE" id="PS50112"/>
    </source>
</evidence>
<feature type="domain" description="PAS" evidence="11">
    <location>
        <begin position="248"/>
        <end position="291"/>
    </location>
</feature>
<evidence type="ECO:0000256" key="2">
    <source>
        <dbReference type="ARBA" id="ARBA00012438"/>
    </source>
</evidence>
<dbReference type="Pfam" id="PF02518">
    <property type="entry name" value="HATPase_c"/>
    <property type="match status" value="1"/>
</dbReference>
<evidence type="ECO:0000256" key="3">
    <source>
        <dbReference type="ARBA" id="ARBA00022553"/>
    </source>
</evidence>
<dbReference type="InterPro" id="IPR003594">
    <property type="entry name" value="HATPase_dom"/>
</dbReference>
<keyword evidence="14" id="KW-1185">Reference proteome</keyword>
<keyword evidence="6" id="KW-0418">Kinase</keyword>
<evidence type="ECO:0000256" key="6">
    <source>
        <dbReference type="ARBA" id="ARBA00022777"/>
    </source>
</evidence>
<dbReference type="PROSITE" id="PS50109">
    <property type="entry name" value="HIS_KIN"/>
    <property type="match status" value="1"/>
</dbReference>
<dbReference type="Pfam" id="PF13426">
    <property type="entry name" value="PAS_9"/>
    <property type="match status" value="1"/>
</dbReference>
<dbReference type="SUPFAM" id="SSF55785">
    <property type="entry name" value="PYP-like sensor domain (PAS domain)"/>
    <property type="match status" value="3"/>
</dbReference>
<feature type="domain" description="Histidine kinase" evidence="10">
    <location>
        <begin position="508"/>
        <end position="719"/>
    </location>
</feature>
<dbReference type="SUPFAM" id="SSF47384">
    <property type="entry name" value="Homodimeric domain of signal transducing histidine kinase"/>
    <property type="match status" value="1"/>
</dbReference>
<dbReference type="PROSITE" id="PS50112">
    <property type="entry name" value="PAS"/>
    <property type="match status" value="1"/>
</dbReference>
<evidence type="ECO:0000256" key="7">
    <source>
        <dbReference type="ARBA" id="ARBA00022840"/>
    </source>
</evidence>
<dbReference type="NCBIfam" id="TIGR00229">
    <property type="entry name" value="sensory_box"/>
    <property type="match status" value="1"/>
</dbReference>
<organism evidence="13 14">
    <name type="scientific">Mesoterricola sediminis</name>
    <dbReference type="NCBI Taxonomy" id="2927980"/>
    <lineage>
        <taxon>Bacteria</taxon>
        <taxon>Pseudomonadati</taxon>
        <taxon>Acidobacteriota</taxon>
        <taxon>Holophagae</taxon>
        <taxon>Holophagales</taxon>
        <taxon>Holophagaceae</taxon>
        <taxon>Mesoterricola</taxon>
    </lineage>
</organism>
<keyword evidence="7" id="KW-0067">ATP-binding</keyword>
<evidence type="ECO:0000256" key="9">
    <source>
        <dbReference type="SAM" id="MobiDB-lite"/>
    </source>
</evidence>
<evidence type="ECO:0000259" key="12">
    <source>
        <dbReference type="PROSITE" id="PS50113"/>
    </source>
</evidence>
<keyword evidence="8" id="KW-0902">Two-component regulatory system</keyword>
<dbReference type="PANTHER" id="PTHR43065">
    <property type="entry name" value="SENSOR HISTIDINE KINASE"/>
    <property type="match status" value="1"/>
</dbReference>
<name>A0AA48GYH8_9BACT</name>
<reference evidence="13" key="1">
    <citation type="journal article" date="2023" name="Int. J. Syst. Evol. Microbiol.">
        <title>Mesoterricola silvestris gen. nov., sp. nov., Mesoterricola sediminis sp. nov., Geothrix oryzae sp. nov., Geothrix edaphica sp. nov., Geothrix rubra sp. nov., and Geothrix limicola sp. nov., six novel members of Acidobacteriota isolated from soils.</title>
        <authorList>
            <person name="Itoh H."/>
            <person name="Sugisawa Y."/>
            <person name="Mise K."/>
            <person name="Xu Z."/>
            <person name="Kuniyasu M."/>
            <person name="Ushijima N."/>
            <person name="Kawano K."/>
            <person name="Kobayashi E."/>
            <person name="Shiratori Y."/>
            <person name="Masuda Y."/>
            <person name="Senoo K."/>
        </authorList>
    </citation>
    <scope>NUCLEOTIDE SEQUENCE</scope>
    <source>
        <strain evidence="13">W786</strain>
    </source>
</reference>
<dbReference type="InterPro" id="IPR003661">
    <property type="entry name" value="HisK_dim/P_dom"/>
</dbReference>
<dbReference type="RefSeq" id="WP_243329832.1">
    <property type="nucleotide sequence ID" value="NZ_AP027081.1"/>
</dbReference>
<keyword evidence="3" id="KW-0597">Phosphoprotein</keyword>
<protein>
    <recommendedName>
        <fullName evidence="2">histidine kinase</fullName>
        <ecNumber evidence="2">2.7.13.3</ecNumber>
    </recommendedName>
</protein>
<evidence type="ECO:0000256" key="8">
    <source>
        <dbReference type="ARBA" id="ARBA00023012"/>
    </source>
</evidence>
<evidence type="ECO:0000256" key="1">
    <source>
        <dbReference type="ARBA" id="ARBA00000085"/>
    </source>
</evidence>
<gene>
    <name evidence="13" type="ORF">METESE_29230</name>
</gene>
<feature type="region of interest" description="Disordered" evidence="9">
    <location>
        <begin position="1"/>
        <end position="20"/>
    </location>
</feature>
<dbReference type="KEGG" id="msea:METESE_29230"/>
<dbReference type="Pfam" id="PF08448">
    <property type="entry name" value="PAS_4"/>
    <property type="match status" value="1"/>
</dbReference>
<dbReference type="Gene3D" id="1.10.287.130">
    <property type="match status" value="1"/>
</dbReference>
<dbReference type="AlphaFoldDB" id="A0AA48GYH8"/>
<dbReference type="InterPro" id="IPR036097">
    <property type="entry name" value="HisK_dim/P_sf"/>
</dbReference>
<dbReference type="PROSITE" id="PS50113">
    <property type="entry name" value="PAC"/>
    <property type="match status" value="1"/>
</dbReference>
<dbReference type="SMART" id="SM00091">
    <property type="entry name" value="PAS"/>
    <property type="match status" value="2"/>
</dbReference>
<dbReference type="SUPFAM" id="SSF55874">
    <property type="entry name" value="ATPase domain of HSP90 chaperone/DNA topoisomerase II/histidine kinase"/>
    <property type="match status" value="1"/>
</dbReference>
<dbReference type="InterPro" id="IPR035965">
    <property type="entry name" value="PAS-like_dom_sf"/>
</dbReference>
<dbReference type="InterPro" id="IPR004358">
    <property type="entry name" value="Sig_transdc_His_kin-like_C"/>
</dbReference>
<dbReference type="EMBL" id="AP027081">
    <property type="protein sequence ID" value="BDU77965.1"/>
    <property type="molecule type" value="Genomic_DNA"/>
</dbReference>
<evidence type="ECO:0000313" key="13">
    <source>
        <dbReference type="EMBL" id="BDU77965.1"/>
    </source>
</evidence>